<keyword evidence="6" id="KW-1185">Reference proteome</keyword>
<comment type="similarity">
    <text evidence="2">Belongs to the NUP186/NUP192/NUP205 family.</text>
</comment>
<dbReference type="Pfam" id="PF11894">
    <property type="entry name" value="Nup192"/>
    <property type="match status" value="1"/>
</dbReference>
<evidence type="ECO:0000313" key="6">
    <source>
        <dbReference type="Proteomes" id="UP000034841"/>
    </source>
</evidence>
<protein>
    <submittedName>
        <fullName evidence="5">Nucleoporin NUP192</fullName>
    </submittedName>
</protein>
<keyword evidence="3" id="KW-0813">Transport</keyword>
<comment type="subcellular location">
    <subcellularLocation>
        <location evidence="1">Nucleus</location>
    </subcellularLocation>
</comment>
<dbReference type="Proteomes" id="UP000034841">
    <property type="component" value="Unassembled WGS sequence"/>
</dbReference>
<keyword evidence="4" id="KW-0539">Nucleus</keyword>
<dbReference type="GO" id="GO:0006999">
    <property type="term" value="P:nuclear pore organization"/>
    <property type="evidence" value="ECO:0007669"/>
    <property type="project" value="TreeGrafter"/>
</dbReference>
<evidence type="ECO:0000313" key="5">
    <source>
        <dbReference type="EMBL" id="KKF93504.1"/>
    </source>
</evidence>
<dbReference type="OrthoDB" id="2019644at2759"/>
<name>A0A0F8DBV0_CERFI</name>
<evidence type="ECO:0000256" key="2">
    <source>
        <dbReference type="ARBA" id="ARBA00005892"/>
    </source>
</evidence>
<dbReference type="PANTHER" id="PTHR31344">
    <property type="entry name" value="NUCLEAR PORE COMPLEX PROTEIN NUP205"/>
    <property type="match status" value="1"/>
</dbReference>
<evidence type="ECO:0000256" key="3">
    <source>
        <dbReference type="ARBA" id="ARBA00022448"/>
    </source>
</evidence>
<dbReference type="EMBL" id="LBBL01000237">
    <property type="protein sequence ID" value="KKF93504.1"/>
    <property type="molecule type" value="Genomic_DNA"/>
</dbReference>
<organism evidence="5 6">
    <name type="scientific">Ceratocystis fimbriata f. sp. platani</name>
    <dbReference type="NCBI Taxonomy" id="88771"/>
    <lineage>
        <taxon>Eukaryota</taxon>
        <taxon>Fungi</taxon>
        <taxon>Dikarya</taxon>
        <taxon>Ascomycota</taxon>
        <taxon>Pezizomycotina</taxon>
        <taxon>Sordariomycetes</taxon>
        <taxon>Hypocreomycetidae</taxon>
        <taxon>Microascales</taxon>
        <taxon>Ceratocystidaceae</taxon>
        <taxon>Ceratocystis</taxon>
    </lineage>
</organism>
<comment type="caution">
    <text evidence="5">The sequence shown here is derived from an EMBL/GenBank/DDBJ whole genome shotgun (WGS) entry which is preliminary data.</text>
</comment>
<gene>
    <name evidence="5" type="primary">NUP192</name>
    <name evidence="5" type="ORF">CFO_g4146</name>
</gene>
<dbReference type="GO" id="GO:0017056">
    <property type="term" value="F:structural constituent of nuclear pore"/>
    <property type="evidence" value="ECO:0007669"/>
    <property type="project" value="TreeGrafter"/>
</dbReference>
<dbReference type="GO" id="GO:0044611">
    <property type="term" value="C:nuclear pore inner ring"/>
    <property type="evidence" value="ECO:0007669"/>
    <property type="project" value="TreeGrafter"/>
</dbReference>
<proteinExistence type="inferred from homology"/>
<sequence length="1657" mass="185937">MADVKRLEILTQLHRDLLALAEGDLDYTDILFSDACLALFESELEIFWMNAGKNDKSRATVNAGEIEFNDQTFQLNDQFKKDALALADEANIDEIAAVHYMLESQDDIETMDQPLLELALIRLHRTRNFVLDIARLFVDINNSLDEEEFSEYVNQQIFADGSKRVVPRCSKAMIALKTNIQAINDKLTAASVLANGNTKNNLADDSFQTIYFIRNSLYNQHQLVAHIMSRAIDKRKSESQEFLNLLADLKITDKYDALLIHKIPVLGAFITEYASTEGRNDVELARKLNPSVIPSSDAPWPLRGLQATVKAWWIAEYGGHFMGTQPDPADEAQFELEEKKRASDFIEALKDGAFDFLLSVASDIRSPDWQDPARKGMRQWLQRRLPALPSNSVKFPDYFQVLLMSRFEIFVDGFISNLPDVIRKLRTDEDEQRQMSQAHEQDLDLERFLIIIAYAYEGRPEAAMNFWTDPDSNLAGFMQWASRRASTPLVTAFCEMLQAISANEECATCAHQFLLDEGSSSSSRLRKSLSLTWNQIMKELIFFTNKIREKPAPAPPAYRHGKPVANPMDIEPESAMMLECYLRLTTRLVSQSEEARNFLLKDPTFNLVEILFQLASNPVPPRLRACVFWTLDALMTSRSADNASVMWVCLDAWITGAYTPMALSGTHKNQMLPTSLASAERILEEISQGFEEPQAFITLLTTLVTPVDDAGPIRDTLAFPENLGASYRTPGIDLFVDYVIGKVFSNKANELEDVNQKRLIRQKCLEFCIVCLQSFNQNLIELANVTSINVDSAMGASSLEAYVKTHPFGRIMEWMMNEKVMSTIFSILHESPMEIGNSSPDSPLIQGIHNAITLLTFVLEEQPVFVNIVRKFNQKNQSSSHSQVTTTRYASFDDCLVGHLSLVVDLGLLCGIAPTDVVCASLRLLEKMSASQKIVSVWSSGSGGYVSHRNKAIVAMEADGDHEKIIGYFHDIFKASMDERLEDKTDAYIMKMSALEFLHECLLNSPTKPTIAHLLLGFKCHADSVSIDPKGAFATRKSLFHALLNVWAEIPFGGPDNVRGWLTSMKTKALMILKLLWSSPLTSEIVLDDLRMGSFAFSLLQHNMIIDENAKWEGIETFGYMFTLSRSAETFSDFLAHRAASLDYISRELCYLSQTKLPTYQRRLFDALKGNLYNDSGEIEEVPSIFDMFDFLPNGAMPEIDEPKPCFFANVTFDAAEVPNPRQPELKVYDDTRAAEILLLKRGEKKDEYALITAQEAAAVEAEQAQILDYLQHTNTTTEALWRIKDVLKKWADLVLVILESNDFQGTARTTLYLQTLQTIMPHLEYHAGDKPDTAVPLAQLAKVLLFKLDPVSKTEGTSDSESSELGDLVSDKLYQLFQASLDSISRYVPESGLRATYYSICYRYATHIASSSSDSADRRQVLSTIVTYGERFINFICDDACDGDSSCQIAALILLDALVNVSREEFDLSLIEALINVNFVSILIDSLSTILTDNETTAVDKRGEQQNVLDAKLSLLLSLCQSREGAKHVFHANLLRNIDVSGLFSVDPELHVDQADSEAMARHYSLLARMTHIISAAIISRGSQYIPSGRHFISKHRMLIMHTLKRSAGIGQVGSGLEEAVKDLADAFLVLISATDFVNFENDSMPNSELTTHVFH</sequence>
<dbReference type="InterPro" id="IPR021827">
    <property type="entry name" value="Nup186/Nup192/Nup205"/>
</dbReference>
<dbReference type="PANTHER" id="PTHR31344:SF0">
    <property type="entry name" value="NUCLEAR PORE COMPLEX PROTEIN NUP205"/>
    <property type="match status" value="1"/>
</dbReference>
<evidence type="ECO:0000256" key="1">
    <source>
        <dbReference type="ARBA" id="ARBA00004123"/>
    </source>
</evidence>
<accession>A0A0F8DBV0</accession>
<reference evidence="5 6" key="1">
    <citation type="submission" date="2015-04" db="EMBL/GenBank/DDBJ databases">
        <title>Genome sequence of Ceratocystis platani, a major pathogen of plane trees.</title>
        <authorList>
            <person name="Belbahri L."/>
        </authorList>
    </citation>
    <scope>NUCLEOTIDE SEQUENCE [LARGE SCALE GENOMIC DNA]</scope>
    <source>
        <strain evidence="5 6">CFO</strain>
    </source>
</reference>
<evidence type="ECO:0000256" key="4">
    <source>
        <dbReference type="ARBA" id="ARBA00023242"/>
    </source>
</evidence>